<keyword evidence="2" id="KW-0067">ATP-binding</keyword>
<accession>A0ABX9ZFU0</accession>
<keyword evidence="6" id="KW-1185">Reference proteome</keyword>
<keyword evidence="5" id="KW-0378">Hydrolase</keyword>
<evidence type="ECO:0000259" key="3">
    <source>
        <dbReference type="PROSITE" id="PS51192"/>
    </source>
</evidence>
<dbReference type="InterPro" id="IPR011545">
    <property type="entry name" value="DEAD/DEAH_box_helicase_dom"/>
</dbReference>
<dbReference type="GO" id="GO:0004386">
    <property type="term" value="F:helicase activity"/>
    <property type="evidence" value="ECO:0007669"/>
    <property type="project" value="UniProtKB-KW"/>
</dbReference>
<dbReference type="InterPro" id="IPR052511">
    <property type="entry name" value="ATP-dep_Helicase"/>
</dbReference>
<keyword evidence="5" id="KW-0347">Helicase</keyword>
<dbReference type="Proteomes" id="UP000272481">
    <property type="component" value="Unassembled WGS sequence"/>
</dbReference>
<evidence type="ECO:0000313" key="5">
    <source>
        <dbReference type="EMBL" id="RSK36614.1"/>
    </source>
</evidence>
<dbReference type="PANTHER" id="PTHR47962:SF5">
    <property type="entry name" value="ATP-DEPENDENT HELICASE LHR-RELATED"/>
    <property type="match status" value="1"/>
</dbReference>
<feature type="domain" description="Helicase ATP-binding" evidence="3">
    <location>
        <begin position="69"/>
        <end position="248"/>
    </location>
</feature>
<gene>
    <name evidence="5" type="ORF">EJA12_02380</name>
</gene>
<comment type="caution">
    <text evidence="5">The sequence shown here is derived from an EMBL/GenBank/DDBJ whole genome shotgun (WGS) entry which is preliminary data.</text>
</comment>
<dbReference type="InterPro" id="IPR001650">
    <property type="entry name" value="Helicase_C-like"/>
</dbReference>
<dbReference type="InterPro" id="IPR027417">
    <property type="entry name" value="P-loop_NTPase"/>
</dbReference>
<dbReference type="Pfam" id="PF00270">
    <property type="entry name" value="DEAD"/>
    <property type="match status" value="1"/>
</dbReference>
<dbReference type="SMART" id="SM00490">
    <property type="entry name" value="HELICc"/>
    <property type="match status" value="1"/>
</dbReference>
<organism evidence="5 6">
    <name type="scientific">Bhargavaea beijingensis</name>
    <dbReference type="NCBI Taxonomy" id="426756"/>
    <lineage>
        <taxon>Bacteria</taxon>
        <taxon>Bacillati</taxon>
        <taxon>Bacillota</taxon>
        <taxon>Bacilli</taxon>
        <taxon>Bacillales</taxon>
        <taxon>Caryophanaceae</taxon>
        <taxon>Bhargavaea</taxon>
    </lineage>
</organism>
<reference evidence="5 6" key="1">
    <citation type="submission" date="2018-12" db="EMBL/GenBank/DDBJ databases">
        <title>Comparitive functional genomics of dry heat resistant strains isolated from the viking spacecraft.</title>
        <authorList>
            <person name="Seuylemezian A."/>
            <person name="Vaishampayan P."/>
        </authorList>
    </citation>
    <scope>NUCLEOTIDE SEQUENCE [LARGE SCALE GENOMIC DNA]</scope>
    <source>
        <strain evidence="5 6">M6-11</strain>
    </source>
</reference>
<dbReference type="EMBL" id="RWGW01000003">
    <property type="protein sequence ID" value="RSK36614.1"/>
    <property type="molecule type" value="Genomic_DNA"/>
</dbReference>
<evidence type="ECO:0000256" key="2">
    <source>
        <dbReference type="ARBA" id="ARBA00022840"/>
    </source>
</evidence>
<dbReference type="InterPro" id="IPR014001">
    <property type="entry name" value="Helicase_ATP-bd"/>
</dbReference>
<dbReference type="CDD" id="cd17922">
    <property type="entry name" value="DEXHc_LHR-like"/>
    <property type="match status" value="1"/>
</dbReference>
<dbReference type="Pfam" id="PF19306">
    <property type="entry name" value="WHD_Lhr"/>
    <property type="match status" value="1"/>
</dbReference>
<keyword evidence="1" id="KW-0547">Nucleotide-binding</keyword>
<dbReference type="SMART" id="SM00487">
    <property type="entry name" value="DEXDc"/>
    <property type="match status" value="1"/>
</dbReference>
<feature type="domain" description="Helicase C-terminal" evidence="4">
    <location>
        <begin position="268"/>
        <end position="419"/>
    </location>
</feature>
<name>A0ABX9ZFU0_9BACL</name>
<dbReference type="SUPFAM" id="SSF52540">
    <property type="entry name" value="P-loop containing nucleoside triphosphate hydrolases"/>
    <property type="match status" value="1"/>
</dbReference>
<evidence type="ECO:0000313" key="6">
    <source>
        <dbReference type="Proteomes" id="UP000272481"/>
    </source>
</evidence>
<dbReference type="Gene3D" id="3.40.50.300">
    <property type="entry name" value="P-loop containing nucleotide triphosphate hydrolases"/>
    <property type="match status" value="2"/>
</dbReference>
<dbReference type="Pfam" id="PF00271">
    <property type="entry name" value="Helicase_C"/>
    <property type="match status" value="1"/>
</dbReference>
<evidence type="ECO:0000259" key="4">
    <source>
        <dbReference type="PROSITE" id="PS51194"/>
    </source>
</evidence>
<protein>
    <submittedName>
        <fullName evidence="5">DEAD/DEAH box helicase</fullName>
    </submittedName>
</protein>
<dbReference type="PROSITE" id="PS51194">
    <property type="entry name" value="HELICASE_CTER"/>
    <property type="match status" value="1"/>
</dbReference>
<sequence>MTPIFQTSNSNLMLMFVGWLKKRKVNQRILLIFRWYLMSNFHLLCEPLQNGIISKLGWRGLTSIQEMTIPEVIDGKNLILLAPTAGGKTEAAFFPILHNIHTEGLDGLSVIYVSPIKALLNNQEERLNKLSSFVYREVFKWHGDVARGEKGKYFKDPSSVLMITPESLEVILMNKRVNKNELFGNVRAIVIDEIHSFAEGERGVHLMAVLERIQDYSKHDIQRIGLSATVGNPEQISEWLQGSSSRKRRVIDPPKENKPKKIEVKYVLVDQLAAEVYKRAYGNKSLLFSNSRTGAEKVKNSLEEKGIESYVHHSSINKYFREVAEEKFKLGKNNIIIATSTLELGIDIGDLDIVLQLDSPYSVSSFLQRMGRTGRRQGSIGHFVFFPTQSEKLVIAIAIINLAMRGWVESVKVTKKSFDLLFHQILMMALQFLGVNKEQVFSILGKAYPFSAISEEEYNELLNYMSEEEFIQIERNKIYAHSETEKKFGRSNFMELYTTFETNKEFIVRFRNRTIGTLERWYVNALGDEFQFTLAGASWKTIKIDCDRSIIYVDEAKNSVPPNWMSDSSFISYELSQEVLNIITSEDNYSFLNSAELAVLSIYREELTMTGLKKDTLIVDERKDGFIITTYAGNRVNYTIANSVRSQMKCFDISSLTWKGFKLKCEDRELLPTLSEVIDAINKITEEGFYGYENQVRLMDLVPDISFSKYQKYLPSKLRKAQSSEYVYDIETTLSYLSKVKVLGYKDLV</sequence>
<dbReference type="PANTHER" id="PTHR47962">
    <property type="entry name" value="ATP-DEPENDENT HELICASE LHR-RELATED-RELATED"/>
    <property type="match status" value="1"/>
</dbReference>
<dbReference type="PROSITE" id="PS51192">
    <property type="entry name" value="HELICASE_ATP_BIND_1"/>
    <property type="match status" value="1"/>
</dbReference>
<proteinExistence type="predicted"/>
<dbReference type="InterPro" id="IPR045628">
    <property type="entry name" value="Lhr_WH_dom"/>
</dbReference>
<evidence type="ECO:0000256" key="1">
    <source>
        <dbReference type="ARBA" id="ARBA00022741"/>
    </source>
</evidence>